<dbReference type="EMBL" id="LR217717">
    <property type="protein sequence ID" value="VFP83772.1"/>
    <property type="molecule type" value="Genomic_DNA"/>
</dbReference>
<organism evidence="14">
    <name type="scientific">Buchnera aphidicola</name>
    <name type="common">Cinara laricifoliae</name>
    <dbReference type="NCBI Taxonomy" id="2518977"/>
    <lineage>
        <taxon>Bacteria</taxon>
        <taxon>Pseudomonadati</taxon>
        <taxon>Pseudomonadota</taxon>
        <taxon>Gammaproteobacteria</taxon>
        <taxon>Enterobacterales</taxon>
        <taxon>Erwiniaceae</taxon>
        <taxon>Buchnera</taxon>
    </lineage>
</organism>
<evidence type="ECO:0000256" key="8">
    <source>
        <dbReference type="ARBA" id="ARBA00023125"/>
    </source>
</evidence>
<keyword evidence="1 11" id="KW-0540">Nuclease</keyword>
<keyword evidence="3 11" id="KW-0227">DNA damage</keyword>
<evidence type="ECO:0000256" key="3">
    <source>
        <dbReference type="ARBA" id="ARBA00022763"/>
    </source>
</evidence>
<dbReference type="GO" id="GO:0016887">
    <property type="term" value="F:ATP hydrolysis activity"/>
    <property type="evidence" value="ECO:0007669"/>
    <property type="project" value="RHEA"/>
</dbReference>
<dbReference type="CDD" id="cd17933">
    <property type="entry name" value="DEXSc_RecD-like"/>
    <property type="match status" value="1"/>
</dbReference>
<evidence type="ECO:0000256" key="10">
    <source>
        <dbReference type="ARBA" id="ARBA00023235"/>
    </source>
</evidence>
<evidence type="ECO:0000256" key="9">
    <source>
        <dbReference type="ARBA" id="ARBA00023204"/>
    </source>
</evidence>
<keyword evidence="4 11" id="KW-0378">Hydrolase</keyword>
<comment type="subunit">
    <text evidence="11">Heterotrimer of RecB, RecC and RecD. All subunits contribute to DNA-binding.</text>
</comment>
<dbReference type="PANTHER" id="PTHR43788">
    <property type="entry name" value="DNA2/NAM7 HELICASE FAMILY MEMBER"/>
    <property type="match status" value="1"/>
</dbReference>
<dbReference type="AlphaFoldDB" id="A0A451DBR5"/>
<evidence type="ECO:0000256" key="7">
    <source>
        <dbReference type="ARBA" id="ARBA00022840"/>
    </source>
</evidence>
<sequence length="615" mass="72786">MTPKNKKKFFKTINNAKLKNIISCMDFYFCFNKNFLNTSPEILFVLLFLSYLVNYGHSCFPIKEFKNKNCLIKKNKIFYKLFQLISKNNKKKWFDTVINDILCSNGTQKTPLVLEKKIIYIYKYWYIENKIIEFIYHQSLKNNSDDLIKYKKLIKKYCYKKIDNNQKTTIQNALLNHIFFIIGGPGTGKTSILAYLILILIKSSTKKIKIQLSAPTGKAAAKLTQSIYYILYNKNINKYNTLSFPKKGITLHNLFNIKKETNQCHLKNKKKYKNLDVLIIDECSMLDLNLMNIIIDNINKKTKIIFVGDINQLPSIEIGSILKNICYDIYKKPNKIIIKNKYMKKQVKIISNHVSVLRKKYRFNENSGINYLINNLENYSYTNISKFYNKKYIDIIWKPLKTQENYLYLLKKIKKTCYKYKKFIKNTYDPKKIIKKFNKYQILCALNKGIFGTKEINNFIDQWFIKKQTIEIKKNIKKKEKELFYHGKPILIKKNNISLQLMNGDIGICLFIKNKFKVFFILPDQKIKIINPKILLNYESAWAITIHKSQGSEYCSVQIIIPNYFSRILSRELLYTAVTRAKQKITIYSNIKIINYMLNNKNNTYSSLNKNIKLI</sequence>
<dbReference type="GO" id="GO:0005524">
    <property type="term" value="F:ATP binding"/>
    <property type="evidence" value="ECO:0007669"/>
    <property type="project" value="UniProtKB-UniRule"/>
</dbReference>
<evidence type="ECO:0000256" key="2">
    <source>
        <dbReference type="ARBA" id="ARBA00022741"/>
    </source>
</evidence>
<dbReference type="Gene3D" id="3.40.50.300">
    <property type="entry name" value="P-loop containing nucleotide triphosphate hydrolases"/>
    <property type="match status" value="3"/>
</dbReference>
<dbReference type="NCBIfam" id="TIGR01447">
    <property type="entry name" value="recD"/>
    <property type="match status" value="1"/>
</dbReference>
<evidence type="ECO:0000313" key="14">
    <source>
        <dbReference type="EMBL" id="VFP83772.1"/>
    </source>
</evidence>
<comment type="catalytic activity">
    <reaction evidence="11">
        <text>ATP + H2O = ADP + phosphate + H(+)</text>
        <dbReference type="Rhea" id="RHEA:13065"/>
        <dbReference type="ChEBI" id="CHEBI:15377"/>
        <dbReference type="ChEBI" id="CHEBI:15378"/>
        <dbReference type="ChEBI" id="CHEBI:30616"/>
        <dbReference type="ChEBI" id="CHEBI:43474"/>
        <dbReference type="ChEBI" id="CHEBI:456216"/>
        <dbReference type="EC" id="5.6.2.3"/>
    </reaction>
</comment>
<comment type="miscellaneous">
    <text evidence="11">In the RecBCD complex, RecB has a slow 3'-5' helicase, an exonuclease activity and loads RecA onto ssDNA, RecD has a fast 5'-3' helicase activity, while RecC stimulates the ATPase and processivity of the RecB helicase and contributes to recognition of the Chi site.</text>
</comment>
<dbReference type="GO" id="GO:0017116">
    <property type="term" value="F:single-stranded DNA helicase activity"/>
    <property type="evidence" value="ECO:0007669"/>
    <property type="project" value="TreeGrafter"/>
</dbReference>
<proteinExistence type="inferred from homology"/>
<evidence type="ECO:0000256" key="6">
    <source>
        <dbReference type="ARBA" id="ARBA00022839"/>
    </source>
</evidence>
<dbReference type="RefSeq" id="WP_172598724.1">
    <property type="nucleotide sequence ID" value="NZ_LR217717.1"/>
</dbReference>
<evidence type="ECO:0000259" key="13">
    <source>
        <dbReference type="Pfam" id="PF21185"/>
    </source>
</evidence>
<comment type="similarity">
    <text evidence="11">Belongs to the RecD family.</text>
</comment>
<comment type="function">
    <text evidence="11">A helicase/nuclease that prepares dsDNA breaks (DSB) for recombinational DNA repair. Binds to DSBs and unwinds DNA via a highly rapid and processive ATP-dependent bidirectional helicase activity. Unwinds dsDNA until it encounters a Chi (crossover hotspot instigator) sequence from the 3' direction. Cuts ssDNA a few nucleotides 3' to the Chi site. The properties and activities of the enzyme are changed at Chi. The Chi-altered holoenzyme produces a long 3'-ssDNA overhang and facilitates RecA-binding to the ssDNA for homologous DNA recombination and repair. Holoenzyme degrades any linearized DNA that is unable to undergo homologous recombination. In the holoenzyme this subunit has ssDNA-dependent ATPase and 5'-3' helicase activity. When added to pre-assembled RecBC greatly stimulates nuclease activity and augments holoenzyme processivity. Negatively regulates the RecA-loading ability of RecBCD.</text>
</comment>
<dbReference type="InterPro" id="IPR041851">
    <property type="entry name" value="RecD_N_sf"/>
</dbReference>
<dbReference type="Gene3D" id="1.10.10.1020">
    <property type="entry name" value="RecBCD complex, subunit RecD, N-terminal domain"/>
    <property type="match status" value="1"/>
</dbReference>
<evidence type="ECO:0000259" key="12">
    <source>
        <dbReference type="Pfam" id="PF13538"/>
    </source>
</evidence>
<keyword evidence="5 11" id="KW-0347">Helicase</keyword>
<reference evidence="14" key="1">
    <citation type="submission" date="2019-02" db="EMBL/GenBank/DDBJ databases">
        <authorList>
            <person name="Manzano-Marin A."/>
            <person name="Manzano-Marin A."/>
        </authorList>
    </citation>
    <scope>NUCLEOTIDE SEQUENCE [LARGE SCALE GENOMIC DNA]</scope>
    <source>
        <strain evidence="14">BuCilaricifoliae</strain>
    </source>
</reference>
<keyword evidence="10 11" id="KW-0413">Isomerase</keyword>
<dbReference type="Pfam" id="PF13538">
    <property type="entry name" value="UvrD_C_2"/>
    <property type="match status" value="1"/>
</dbReference>
<dbReference type="GO" id="GO:0009338">
    <property type="term" value="C:exodeoxyribonuclease V complex"/>
    <property type="evidence" value="ECO:0007669"/>
    <property type="project" value="InterPro"/>
</dbReference>
<dbReference type="GO" id="GO:0003677">
    <property type="term" value="F:DNA binding"/>
    <property type="evidence" value="ECO:0007669"/>
    <property type="project" value="UniProtKB-UniRule"/>
</dbReference>
<protein>
    <recommendedName>
        <fullName evidence="11">RecBCD enzyme subunit RecD</fullName>
        <ecNumber evidence="11">5.6.2.3</ecNumber>
    </recommendedName>
    <alternativeName>
        <fullName evidence="11">DNA 5'-3' helicase subunit RecD</fullName>
    </alternativeName>
    <alternativeName>
        <fullName evidence="11">Exonuclease V subunit RecD</fullName>
        <shortName evidence="11">ExoV subunit RecD</shortName>
    </alternativeName>
    <alternativeName>
        <fullName evidence="11">Helicase/nuclease RecBCD subunit RecD</fullName>
    </alternativeName>
</protein>
<dbReference type="PANTHER" id="PTHR43788:SF6">
    <property type="entry name" value="DNA HELICASE B"/>
    <property type="match status" value="1"/>
</dbReference>
<dbReference type="HAMAP" id="MF_01487">
    <property type="entry name" value="RecD"/>
    <property type="match status" value="1"/>
</dbReference>
<dbReference type="Proteomes" id="UP000294349">
    <property type="component" value="Chromosome"/>
</dbReference>
<keyword evidence="8 11" id="KW-0238">DNA-binding</keyword>
<evidence type="ECO:0000256" key="5">
    <source>
        <dbReference type="ARBA" id="ARBA00022806"/>
    </source>
</evidence>
<dbReference type="InterPro" id="IPR027785">
    <property type="entry name" value="UvrD-like_helicase_C"/>
</dbReference>
<dbReference type="Pfam" id="PF21185">
    <property type="entry name" value="RecD_N"/>
    <property type="match status" value="1"/>
</dbReference>
<evidence type="ECO:0000256" key="4">
    <source>
        <dbReference type="ARBA" id="ARBA00022801"/>
    </source>
</evidence>
<keyword evidence="9 11" id="KW-0234">DNA repair</keyword>
<name>A0A451DBR5_9GAMM</name>
<gene>
    <name evidence="11 14" type="primary">recD</name>
    <name evidence="14" type="ORF">BUCILAFE3058_295</name>
</gene>
<dbReference type="EC" id="5.6.2.3" evidence="11"/>
<dbReference type="InterPro" id="IPR049550">
    <property type="entry name" value="RecD_N"/>
</dbReference>
<dbReference type="InterPro" id="IPR050534">
    <property type="entry name" value="Coronavir_polyprotein_1ab"/>
</dbReference>
<feature type="domain" description="RecBCD enzyme subunit RecD N-terminal" evidence="13">
    <location>
        <begin position="36"/>
        <end position="120"/>
    </location>
</feature>
<dbReference type="InterPro" id="IPR027417">
    <property type="entry name" value="P-loop_NTPase"/>
</dbReference>
<feature type="domain" description="UvrD-like helicase C-terminal" evidence="12">
    <location>
        <begin position="541"/>
        <end position="587"/>
    </location>
</feature>
<keyword evidence="6 11" id="KW-0269">Exonuclease</keyword>
<dbReference type="InterPro" id="IPR006344">
    <property type="entry name" value="RecD"/>
</dbReference>
<feature type="binding site" evidence="11">
    <location>
        <begin position="183"/>
        <end position="190"/>
    </location>
    <ligand>
        <name>ATP</name>
        <dbReference type="ChEBI" id="CHEBI:30616"/>
    </ligand>
</feature>
<dbReference type="GO" id="GO:0043139">
    <property type="term" value="F:5'-3' DNA helicase activity"/>
    <property type="evidence" value="ECO:0007669"/>
    <property type="project" value="UniProtKB-UniRule"/>
</dbReference>
<evidence type="ECO:0000256" key="1">
    <source>
        <dbReference type="ARBA" id="ARBA00022722"/>
    </source>
</evidence>
<accession>A0A451DBR5</accession>
<dbReference type="SUPFAM" id="SSF52540">
    <property type="entry name" value="P-loop containing nucleoside triphosphate hydrolases"/>
    <property type="match status" value="2"/>
</dbReference>
<dbReference type="GO" id="GO:0000724">
    <property type="term" value="P:double-strand break repair via homologous recombination"/>
    <property type="evidence" value="ECO:0007669"/>
    <property type="project" value="UniProtKB-UniRule"/>
</dbReference>
<evidence type="ECO:0000256" key="11">
    <source>
        <dbReference type="HAMAP-Rule" id="MF_01487"/>
    </source>
</evidence>
<dbReference type="Pfam" id="PF13245">
    <property type="entry name" value="AAA_19"/>
    <property type="match status" value="1"/>
</dbReference>
<dbReference type="CDD" id="cd18809">
    <property type="entry name" value="SF1_C_RecD"/>
    <property type="match status" value="1"/>
</dbReference>
<keyword evidence="7 11" id="KW-0067">ATP-binding</keyword>
<keyword evidence="2 11" id="KW-0547">Nucleotide-binding</keyword>
<dbReference type="GO" id="GO:0008854">
    <property type="term" value="F:exodeoxyribonuclease V activity"/>
    <property type="evidence" value="ECO:0007669"/>
    <property type="project" value="InterPro"/>
</dbReference>